<dbReference type="GO" id="GO:0005886">
    <property type="term" value="C:plasma membrane"/>
    <property type="evidence" value="ECO:0007669"/>
    <property type="project" value="UniProtKB-SubCell"/>
</dbReference>
<dbReference type="OrthoDB" id="9794577at2"/>
<feature type="transmembrane region" description="Helical" evidence="17">
    <location>
        <begin position="38"/>
        <end position="57"/>
    </location>
</feature>
<dbReference type="Proteomes" id="UP000322699">
    <property type="component" value="Unassembled WGS sequence"/>
</dbReference>
<keyword evidence="8 17" id="KW-0812">Transmembrane</keyword>
<keyword evidence="9" id="KW-0547">Nucleotide-binding</keyword>
<organism evidence="20 21">
    <name type="scientific">Rubripirellula obstinata</name>
    <dbReference type="NCBI Taxonomy" id="406547"/>
    <lineage>
        <taxon>Bacteria</taxon>
        <taxon>Pseudomonadati</taxon>
        <taxon>Planctomycetota</taxon>
        <taxon>Planctomycetia</taxon>
        <taxon>Pirellulales</taxon>
        <taxon>Pirellulaceae</taxon>
        <taxon>Rubripirellula</taxon>
    </lineage>
</organism>
<evidence type="ECO:0000256" key="13">
    <source>
        <dbReference type="ARBA" id="ARBA00023136"/>
    </source>
</evidence>
<dbReference type="PANTHER" id="PTHR32309:SF13">
    <property type="entry name" value="FERRIC ENTEROBACTIN TRANSPORT PROTEIN FEPE"/>
    <property type="match status" value="1"/>
</dbReference>
<evidence type="ECO:0000256" key="7">
    <source>
        <dbReference type="ARBA" id="ARBA00022679"/>
    </source>
</evidence>
<dbReference type="EMBL" id="VRLW01000001">
    <property type="protein sequence ID" value="KAA1259263.1"/>
    <property type="molecule type" value="Genomic_DNA"/>
</dbReference>
<evidence type="ECO:0000256" key="9">
    <source>
        <dbReference type="ARBA" id="ARBA00022741"/>
    </source>
</evidence>
<comment type="similarity">
    <text evidence="3">Belongs to the etk/wzc family.</text>
</comment>
<evidence type="ECO:0000256" key="11">
    <source>
        <dbReference type="ARBA" id="ARBA00022840"/>
    </source>
</evidence>
<dbReference type="CDD" id="cd05387">
    <property type="entry name" value="BY-kinase"/>
    <property type="match status" value="1"/>
</dbReference>
<evidence type="ECO:0000256" key="10">
    <source>
        <dbReference type="ARBA" id="ARBA00022777"/>
    </source>
</evidence>
<evidence type="ECO:0000256" key="5">
    <source>
        <dbReference type="ARBA" id="ARBA00022475"/>
    </source>
</evidence>
<evidence type="ECO:0000256" key="2">
    <source>
        <dbReference type="ARBA" id="ARBA00007316"/>
    </source>
</evidence>
<keyword evidence="13 17" id="KW-0472">Membrane</keyword>
<dbReference type="Pfam" id="PF02706">
    <property type="entry name" value="Wzz"/>
    <property type="match status" value="1"/>
</dbReference>
<keyword evidence="6" id="KW-0997">Cell inner membrane</keyword>
<dbReference type="GO" id="GO:0042802">
    <property type="term" value="F:identical protein binding"/>
    <property type="evidence" value="ECO:0007669"/>
    <property type="project" value="UniProtKB-ARBA"/>
</dbReference>
<dbReference type="NCBIfam" id="TIGR01007">
    <property type="entry name" value="eps_fam"/>
    <property type="match status" value="1"/>
</dbReference>
<dbReference type="InterPro" id="IPR005702">
    <property type="entry name" value="Wzc-like_C"/>
</dbReference>
<evidence type="ECO:0000256" key="3">
    <source>
        <dbReference type="ARBA" id="ARBA00008883"/>
    </source>
</evidence>
<dbReference type="PANTHER" id="PTHR32309">
    <property type="entry name" value="TYROSINE-PROTEIN KINASE"/>
    <property type="match status" value="1"/>
</dbReference>
<evidence type="ECO:0000256" key="1">
    <source>
        <dbReference type="ARBA" id="ARBA00004429"/>
    </source>
</evidence>
<dbReference type="EC" id="2.7.10.2" evidence="4"/>
<dbReference type="FunFam" id="3.40.50.300:FF:000527">
    <property type="entry name" value="Tyrosine-protein kinase etk"/>
    <property type="match status" value="1"/>
</dbReference>
<dbReference type="GO" id="GO:0004715">
    <property type="term" value="F:non-membrane spanning protein tyrosine kinase activity"/>
    <property type="evidence" value="ECO:0007669"/>
    <property type="project" value="UniProtKB-EC"/>
</dbReference>
<evidence type="ECO:0000259" key="18">
    <source>
        <dbReference type="Pfam" id="PF02706"/>
    </source>
</evidence>
<evidence type="ECO:0000256" key="14">
    <source>
        <dbReference type="ARBA" id="ARBA00023137"/>
    </source>
</evidence>
<evidence type="ECO:0000259" key="19">
    <source>
        <dbReference type="Pfam" id="PF13614"/>
    </source>
</evidence>
<feature type="domain" description="Polysaccharide chain length determinant N-terminal" evidence="18">
    <location>
        <begin position="28"/>
        <end position="109"/>
    </location>
</feature>
<gene>
    <name evidence="20" type="primary">ywqD_1</name>
    <name evidence="20" type="ORF">LF1_17930</name>
</gene>
<evidence type="ECO:0000256" key="8">
    <source>
        <dbReference type="ARBA" id="ARBA00022692"/>
    </source>
</evidence>
<keyword evidence="5" id="KW-1003">Cell membrane</keyword>
<evidence type="ECO:0000256" key="16">
    <source>
        <dbReference type="SAM" id="Coils"/>
    </source>
</evidence>
<keyword evidence="12 17" id="KW-1133">Transmembrane helix</keyword>
<evidence type="ECO:0000313" key="21">
    <source>
        <dbReference type="Proteomes" id="UP000322699"/>
    </source>
</evidence>
<comment type="similarity">
    <text evidence="2">Belongs to the CpsD/CapB family.</text>
</comment>
<keyword evidence="21" id="KW-1185">Reference proteome</keyword>
<name>A0A5B1CIK7_9BACT</name>
<dbReference type="InterPro" id="IPR050445">
    <property type="entry name" value="Bact_polysacc_biosynth/exp"/>
</dbReference>
<evidence type="ECO:0000256" key="4">
    <source>
        <dbReference type="ARBA" id="ARBA00011903"/>
    </source>
</evidence>
<dbReference type="Gene3D" id="3.40.50.300">
    <property type="entry name" value="P-loop containing nucleotide triphosphate hydrolases"/>
    <property type="match status" value="1"/>
</dbReference>
<feature type="coiled-coil region" evidence="16">
    <location>
        <begin position="182"/>
        <end position="220"/>
    </location>
</feature>
<keyword evidence="11" id="KW-0067">ATP-binding</keyword>
<dbReference type="InterPro" id="IPR025669">
    <property type="entry name" value="AAA_dom"/>
</dbReference>
<evidence type="ECO:0000256" key="12">
    <source>
        <dbReference type="ARBA" id="ARBA00022989"/>
    </source>
</evidence>
<keyword evidence="14" id="KW-0829">Tyrosine-protein kinase</keyword>
<comment type="catalytic activity">
    <reaction evidence="15">
        <text>L-tyrosyl-[protein] + ATP = O-phospho-L-tyrosyl-[protein] + ADP + H(+)</text>
        <dbReference type="Rhea" id="RHEA:10596"/>
        <dbReference type="Rhea" id="RHEA-COMP:10136"/>
        <dbReference type="Rhea" id="RHEA-COMP:20101"/>
        <dbReference type="ChEBI" id="CHEBI:15378"/>
        <dbReference type="ChEBI" id="CHEBI:30616"/>
        <dbReference type="ChEBI" id="CHEBI:46858"/>
        <dbReference type="ChEBI" id="CHEBI:61978"/>
        <dbReference type="ChEBI" id="CHEBI:456216"/>
        <dbReference type="EC" id="2.7.10.2"/>
    </reaction>
</comment>
<dbReference type="RefSeq" id="WP_084422523.1">
    <property type="nucleotide sequence ID" value="NZ_LWSK01000028.1"/>
</dbReference>
<feature type="domain" description="AAA" evidence="19">
    <location>
        <begin position="571"/>
        <end position="691"/>
    </location>
</feature>
<evidence type="ECO:0000256" key="6">
    <source>
        <dbReference type="ARBA" id="ARBA00022519"/>
    </source>
</evidence>
<keyword evidence="16" id="KW-0175">Coiled coil</keyword>
<dbReference type="GO" id="GO:0005524">
    <property type="term" value="F:ATP binding"/>
    <property type="evidence" value="ECO:0007669"/>
    <property type="project" value="UniProtKB-KW"/>
</dbReference>
<reference evidence="20 21" key="1">
    <citation type="submission" date="2019-08" db="EMBL/GenBank/DDBJ databases">
        <title>Deep-cultivation of Planctomycetes and their phenomic and genomic characterization uncovers novel biology.</title>
        <authorList>
            <person name="Wiegand S."/>
            <person name="Jogler M."/>
            <person name="Boedeker C."/>
            <person name="Pinto D."/>
            <person name="Vollmers J."/>
            <person name="Rivas-Marin E."/>
            <person name="Kohn T."/>
            <person name="Peeters S.H."/>
            <person name="Heuer A."/>
            <person name="Rast P."/>
            <person name="Oberbeckmann S."/>
            <person name="Bunk B."/>
            <person name="Jeske O."/>
            <person name="Meyerdierks A."/>
            <person name="Storesund J.E."/>
            <person name="Kallscheuer N."/>
            <person name="Luecker S."/>
            <person name="Lage O.M."/>
            <person name="Pohl T."/>
            <person name="Merkel B.J."/>
            <person name="Hornburger P."/>
            <person name="Mueller R.-W."/>
            <person name="Bruemmer F."/>
            <person name="Labrenz M."/>
            <person name="Spormann A.M."/>
            <person name="Op Den Camp H."/>
            <person name="Overmann J."/>
            <person name="Amann R."/>
            <person name="Jetten M.S.M."/>
            <person name="Mascher T."/>
            <person name="Medema M.H."/>
            <person name="Devos D.P."/>
            <person name="Kaster A.-K."/>
            <person name="Ovreas L."/>
            <person name="Rohde M."/>
            <person name="Galperin M.Y."/>
            <person name="Jogler C."/>
        </authorList>
    </citation>
    <scope>NUCLEOTIDE SEQUENCE [LARGE SCALE GENOMIC DNA]</scope>
    <source>
        <strain evidence="20 21">LF1</strain>
    </source>
</reference>
<evidence type="ECO:0000256" key="17">
    <source>
        <dbReference type="SAM" id="Phobius"/>
    </source>
</evidence>
<keyword evidence="7 20" id="KW-0808">Transferase</keyword>
<proteinExistence type="inferred from homology"/>
<comment type="caution">
    <text evidence="20">The sequence shown here is derived from an EMBL/GenBank/DDBJ whole genome shotgun (WGS) entry which is preliminary data.</text>
</comment>
<evidence type="ECO:0000313" key="20">
    <source>
        <dbReference type="EMBL" id="KAA1259263.1"/>
    </source>
</evidence>
<dbReference type="InterPro" id="IPR027417">
    <property type="entry name" value="P-loop_NTPase"/>
</dbReference>
<evidence type="ECO:0000256" key="15">
    <source>
        <dbReference type="ARBA" id="ARBA00051245"/>
    </source>
</evidence>
<dbReference type="InterPro" id="IPR003856">
    <property type="entry name" value="LPS_length_determ_N"/>
</dbReference>
<sequence length="789" mass="85885">MANTNEISASRVRQNARPSVEEEQDSLDVFAILGRQRWLIAALSLAGLAAGIAYALTAEVWYSSQAKVLINERSAGLGSEGNATNVVDEDILANHIELLQSRLIVGEALEANGLLELDSILPHLNEKIDSVDYVIEHLSIVKGGDGSAKTARSLKVLFDHTDAEDTQLVLTAILKRYEEFIISQVEQVVGQANQMVNQAKNEVETELVAAEQEYLTARQNAPLFFQGEGSSNIYQDRFRSLQEQLLDIDIQESSIKTRLKRVEVTLNEIDETNTSAVDQLDKLALIDSESLERLGVFAGLQMSASNTAEFKSAMPAKMEGARAEITHLLQLNSEKQRLTAVFGPGHPKVQDIQGQIEGVKEFLQSNENLAESASMFGESTLTATGLLKAYVGFLNHDLATLGEQRKELNFLAADAETKAKDLIEYELNDMVLRKKIERQEALFDGVVQQLRDLDTASGLSGYLYEFLEVPRLGEKSWPKLPICGLGGLMLGTFGGLFFAVANEFRDRRFRSAAELDEAIGLPNLGMVGKLNSIRDGISGLIAVENSPNAEAFRLGRTVLLPEVRSGKLRTIGFTSPMQGDGKSTVCSNFAVSFSQIGLRVLVIDADLRRPSAHRYFSVAKGAGLCDVLEGRAEFADVIKETDAENVSVITAGSSPKMAAELLQSEKLDEILSQAKEQYDLVIVDLPPVLAVSDPIVVMSRLDGGVLVVRVANVRRDEVINTMRRIAASGGNFVGCVLNAFGSGQKFNVQGGYYGYYQSDYTKSPKKNGAVKPLPARSAAISSDIAGRDG</sequence>
<keyword evidence="10 20" id="KW-0418">Kinase</keyword>
<dbReference type="AlphaFoldDB" id="A0A5B1CIK7"/>
<protein>
    <recommendedName>
        <fullName evidence="4">non-specific protein-tyrosine kinase</fullName>
        <ecNumber evidence="4">2.7.10.2</ecNumber>
    </recommendedName>
</protein>
<dbReference type="Pfam" id="PF13614">
    <property type="entry name" value="AAA_31"/>
    <property type="match status" value="1"/>
</dbReference>
<comment type="subcellular location">
    <subcellularLocation>
        <location evidence="1">Cell inner membrane</location>
        <topology evidence="1">Multi-pass membrane protein</topology>
    </subcellularLocation>
</comment>
<dbReference type="SUPFAM" id="SSF52540">
    <property type="entry name" value="P-loop containing nucleoside triphosphate hydrolases"/>
    <property type="match status" value="1"/>
</dbReference>
<accession>A0A5B1CIK7</accession>